<gene>
    <name evidence="3" type="ORF">Scaly_2910200</name>
</gene>
<evidence type="ECO:0000256" key="1">
    <source>
        <dbReference type="SAM" id="MobiDB-lite"/>
    </source>
</evidence>
<evidence type="ECO:0000259" key="2">
    <source>
        <dbReference type="Pfam" id="PF07727"/>
    </source>
</evidence>
<protein>
    <recommendedName>
        <fullName evidence="2">Reverse transcriptase Ty1/copia-type domain-containing protein</fullName>
    </recommendedName>
</protein>
<feature type="region of interest" description="Disordered" evidence="1">
    <location>
        <begin position="316"/>
        <end position="346"/>
    </location>
</feature>
<evidence type="ECO:0000313" key="3">
    <source>
        <dbReference type="EMBL" id="KAL0313692.1"/>
    </source>
</evidence>
<proteinExistence type="predicted"/>
<feature type="domain" description="Reverse transcriptase Ty1/copia-type" evidence="2">
    <location>
        <begin position="203"/>
        <end position="311"/>
    </location>
</feature>
<dbReference type="InterPro" id="IPR013103">
    <property type="entry name" value="RVT_2"/>
</dbReference>
<dbReference type="AlphaFoldDB" id="A0AAW2L598"/>
<dbReference type="Pfam" id="PF14223">
    <property type="entry name" value="Retrotran_gag_2"/>
    <property type="match status" value="1"/>
</dbReference>
<accession>A0AAW2L598</accession>
<name>A0AAW2L598_9LAMI</name>
<comment type="caution">
    <text evidence="3">The sequence shown here is derived from an EMBL/GenBank/DDBJ whole genome shotgun (WGS) entry which is preliminary data.</text>
</comment>
<dbReference type="EMBL" id="JACGWM010000139">
    <property type="protein sequence ID" value="KAL0313692.1"/>
    <property type="molecule type" value="Genomic_DNA"/>
</dbReference>
<dbReference type="Pfam" id="PF07727">
    <property type="entry name" value="RVT_2"/>
    <property type="match status" value="1"/>
</dbReference>
<sequence length="346" mass="39329">MAEGSSMLSHEIKILFLVEKLEDLKAMLDNDTYIDVILQSLPPSYNSFLINYNMNRLEKSIDELINMLAQFEATTHKSAPAVLVGEASTSKAKGKILRWEWAKGKGSCGAHICNNLQMLERSRRLSYALETAAKLLNIAPLRQCPIRHMRSTRESRPPDMYKFLGLTSQVDNDPRTYREVISDIDSDKWLEAMRSEMDLIAMAKFIRILLAIAAWYNYEMWQMDVKTVFLNGFVEEVIYTDQSEGFTSIGEKQKCTRTDIAYALSVTSRYQACAWEAHWSAVNTILKYLKMTKDMFLIYGGGELILEGYSNASFQSDDDDAKSQSDITTKPTDHFDNHATVGSRIG</sequence>
<reference evidence="3" key="2">
    <citation type="journal article" date="2024" name="Plant">
        <title>Genomic evolution and insights into agronomic trait innovations of Sesamum species.</title>
        <authorList>
            <person name="Miao H."/>
            <person name="Wang L."/>
            <person name="Qu L."/>
            <person name="Liu H."/>
            <person name="Sun Y."/>
            <person name="Le M."/>
            <person name="Wang Q."/>
            <person name="Wei S."/>
            <person name="Zheng Y."/>
            <person name="Lin W."/>
            <person name="Duan Y."/>
            <person name="Cao H."/>
            <person name="Xiong S."/>
            <person name="Wang X."/>
            <person name="Wei L."/>
            <person name="Li C."/>
            <person name="Ma Q."/>
            <person name="Ju M."/>
            <person name="Zhao R."/>
            <person name="Li G."/>
            <person name="Mu C."/>
            <person name="Tian Q."/>
            <person name="Mei H."/>
            <person name="Zhang T."/>
            <person name="Gao T."/>
            <person name="Zhang H."/>
        </authorList>
    </citation>
    <scope>NUCLEOTIDE SEQUENCE</scope>
    <source>
        <strain evidence="3">KEN8</strain>
    </source>
</reference>
<reference evidence="3" key="1">
    <citation type="submission" date="2020-06" db="EMBL/GenBank/DDBJ databases">
        <authorList>
            <person name="Li T."/>
            <person name="Hu X."/>
            <person name="Zhang T."/>
            <person name="Song X."/>
            <person name="Zhang H."/>
            <person name="Dai N."/>
            <person name="Sheng W."/>
            <person name="Hou X."/>
            <person name="Wei L."/>
        </authorList>
    </citation>
    <scope>NUCLEOTIDE SEQUENCE</scope>
    <source>
        <strain evidence="3">KEN8</strain>
        <tissue evidence="3">Leaf</tissue>
    </source>
</reference>
<organism evidence="3">
    <name type="scientific">Sesamum calycinum</name>
    <dbReference type="NCBI Taxonomy" id="2727403"/>
    <lineage>
        <taxon>Eukaryota</taxon>
        <taxon>Viridiplantae</taxon>
        <taxon>Streptophyta</taxon>
        <taxon>Embryophyta</taxon>
        <taxon>Tracheophyta</taxon>
        <taxon>Spermatophyta</taxon>
        <taxon>Magnoliopsida</taxon>
        <taxon>eudicotyledons</taxon>
        <taxon>Gunneridae</taxon>
        <taxon>Pentapetalae</taxon>
        <taxon>asterids</taxon>
        <taxon>lamiids</taxon>
        <taxon>Lamiales</taxon>
        <taxon>Pedaliaceae</taxon>
        <taxon>Sesamum</taxon>
    </lineage>
</organism>